<dbReference type="RefSeq" id="WP_203148559.1">
    <property type="nucleotide sequence ID" value="NZ_JAEVHL010000045.1"/>
</dbReference>
<gene>
    <name evidence="3" type="ORF">JM949_12290</name>
</gene>
<dbReference type="InterPro" id="IPR012349">
    <property type="entry name" value="Split_barrel_FMN-bd"/>
</dbReference>
<dbReference type="NCBIfam" id="TIGR00026">
    <property type="entry name" value="hi_GC_TIGR00026"/>
    <property type="match status" value="1"/>
</dbReference>
<evidence type="ECO:0000313" key="3">
    <source>
        <dbReference type="EMBL" id="MBM0276164.1"/>
    </source>
</evidence>
<proteinExistence type="inferred from homology"/>
<evidence type="ECO:0000313" key="4">
    <source>
        <dbReference type="Proteomes" id="UP000622245"/>
    </source>
</evidence>
<dbReference type="EMBL" id="JAEVHL010000045">
    <property type="protein sequence ID" value="MBM0276164.1"/>
    <property type="molecule type" value="Genomic_DNA"/>
</dbReference>
<comment type="catalytic activity">
    <reaction evidence="2">
        <text>oxidized coenzyme F420-(gamma-L-Glu)(n) + a quinol + H(+) = reduced coenzyme F420-(gamma-L-Glu)(n) + a quinone</text>
        <dbReference type="Rhea" id="RHEA:39663"/>
        <dbReference type="Rhea" id="RHEA-COMP:12939"/>
        <dbReference type="Rhea" id="RHEA-COMP:14378"/>
        <dbReference type="ChEBI" id="CHEBI:15378"/>
        <dbReference type="ChEBI" id="CHEBI:24646"/>
        <dbReference type="ChEBI" id="CHEBI:132124"/>
        <dbReference type="ChEBI" id="CHEBI:133980"/>
        <dbReference type="ChEBI" id="CHEBI:139511"/>
    </reaction>
</comment>
<evidence type="ECO:0000256" key="1">
    <source>
        <dbReference type="ARBA" id="ARBA00008710"/>
    </source>
</evidence>
<sequence length="144" mass="16215">MPTVHHSPNAWVATHIPRFEETGGQPRPGVNDLLLTTRGRRSGELRHTALVYERDGDRYVVAASNRGADQHPAWYLNLLVHPYVTVQVGPENFTAYACPTTAEERPRLWRLMVSARSEYAAYQQRSSRQIPVVLLNRALPTDGA</sequence>
<dbReference type="Proteomes" id="UP000622245">
    <property type="component" value="Unassembled WGS sequence"/>
</dbReference>
<name>A0ABS1YG17_9ACTN</name>
<dbReference type="PANTHER" id="PTHR39428">
    <property type="entry name" value="F420H(2)-DEPENDENT QUINONE REDUCTASE RV1261C"/>
    <property type="match status" value="1"/>
</dbReference>
<comment type="similarity">
    <text evidence="1">Belongs to the F420H(2)-dependent quinone reductase family.</text>
</comment>
<protein>
    <submittedName>
        <fullName evidence="3">Nitroreductase family deazaflavin-dependent oxidoreductase</fullName>
    </submittedName>
</protein>
<keyword evidence="4" id="KW-1185">Reference proteome</keyword>
<reference evidence="3 4" key="1">
    <citation type="submission" date="2021-01" db="EMBL/GenBank/DDBJ databases">
        <title>Draft genome sequence of Micromonospora sp. strain STR1s_6.</title>
        <authorList>
            <person name="Karlyshev A."/>
            <person name="Jawad R."/>
        </authorList>
    </citation>
    <scope>NUCLEOTIDE SEQUENCE [LARGE SCALE GENOMIC DNA]</scope>
    <source>
        <strain evidence="3 4">STR1S-6</strain>
    </source>
</reference>
<organism evidence="3 4">
    <name type="scientific">Micromonospora tarensis</name>
    <dbReference type="NCBI Taxonomy" id="2806100"/>
    <lineage>
        <taxon>Bacteria</taxon>
        <taxon>Bacillati</taxon>
        <taxon>Actinomycetota</taxon>
        <taxon>Actinomycetes</taxon>
        <taxon>Micromonosporales</taxon>
        <taxon>Micromonosporaceae</taxon>
        <taxon>Micromonospora</taxon>
    </lineage>
</organism>
<accession>A0ABS1YG17</accession>
<dbReference type="PANTHER" id="PTHR39428:SF1">
    <property type="entry name" value="F420H(2)-DEPENDENT QUINONE REDUCTASE RV1261C"/>
    <property type="match status" value="1"/>
</dbReference>
<comment type="caution">
    <text evidence="3">The sequence shown here is derived from an EMBL/GenBank/DDBJ whole genome shotgun (WGS) entry which is preliminary data.</text>
</comment>
<dbReference type="Gene3D" id="2.30.110.10">
    <property type="entry name" value="Electron Transport, Fmn-binding Protein, Chain A"/>
    <property type="match status" value="1"/>
</dbReference>
<evidence type="ECO:0000256" key="2">
    <source>
        <dbReference type="ARBA" id="ARBA00049106"/>
    </source>
</evidence>
<dbReference type="Pfam" id="PF04075">
    <property type="entry name" value="F420H2_quin_red"/>
    <property type="match status" value="1"/>
</dbReference>
<dbReference type="InterPro" id="IPR004378">
    <property type="entry name" value="F420H2_quin_Rdtase"/>
</dbReference>